<evidence type="ECO:0000313" key="2">
    <source>
        <dbReference type="EMBL" id="VEU83349.1"/>
    </source>
</evidence>
<dbReference type="AlphaFoldDB" id="A0A449BL35"/>
<proteinExistence type="predicted"/>
<dbReference type="RefSeq" id="WP_035370103.1">
    <property type="nucleotide sequence ID" value="NZ_LR215050.1"/>
</dbReference>
<evidence type="ECO:0000313" key="1">
    <source>
        <dbReference type="EMBL" id="VEU83140.1"/>
    </source>
</evidence>
<geneLocation type="plasmid" evidence="2">
    <name>2</name>
</geneLocation>
<gene>
    <name evidence="1" type="ORF">NCTC10172_01192</name>
    <name evidence="2" type="ORF">NCTC10172_01421</name>
</gene>
<dbReference type="KEGG" id="ahk:NCTC10172_01192"/>
<dbReference type="Proteomes" id="UP000290909">
    <property type="component" value="Plasmid 2"/>
</dbReference>
<reference evidence="1 3" key="1">
    <citation type="submission" date="2019-01" db="EMBL/GenBank/DDBJ databases">
        <authorList>
            <consortium name="Pathogen Informatics"/>
        </authorList>
    </citation>
    <scope>NUCLEOTIDE SEQUENCE [LARGE SCALE GENOMIC DNA]</scope>
    <source>
        <strain evidence="1 3">NCTC10172</strain>
        <plasmid evidence="3">2</plasmid>
    </source>
</reference>
<name>A0A449BL35_9MOLU</name>
<dbReference type="SUPFAM" id="SSF46785">
    <property type="entry name" value="Winged helix' DNA-binding domain"/>
    <property type="match status" value="1"/>
</dbReference>
<evidence type="ECO:0000313" key="3">
    <source>
        <dbReference type="Proteomes" id="UP000290909"/>
    </source>
</evidence>
<dbReference type="InterPro" id="IPR036390">
    <property type="entry name" value="WH_DNA-bd_sf"/>
</dbReference>
<protein>
    <submittedName>
        <fullName evidence="1">Predicted transcriptional regulator</fullName>
    </submittedName>
</protein>
<sequence length="263" mass="30244">MSHTLDKLTKLELNKVMSARKGVALKFDKYLLSLDASESSILLYSGLFFLVPRPIRKSFHKHNHPVKMKKSKEEVYKTLGISRTQFYRSINELEKLGLVTTVATKYGVSYYNLNYNLDATTESSSEAFITTDMLQNKYVTTKQNKQKTFSANARIVLGKLTRLSQQRANRTVETTAKDLSSSFGLSKSTMYYLLKQFTETGLIEANKVEACIYTLVLLDHYVSKQRQHNQEVIDKRANFIKFLYKEPTRAESDAIDRIFNSIK</sequence>
<accession>A0A449BL35</accession>
<dbReference type="Proteomes" id="UP000290909">
    <property type="component" value="Chromosome"/>
</dbReference>
<keyword evidence="2" id="KW-0614">Plasmid</keyword>
<dbReference type="EMBL" id="LR215050">
    <property type="protein sequence ID" value="VEU83140.1"/>
    <property type="molecule type" value="Genomic_DNA"/>
</dbReference>
<dbReference type="EMBL" id="LR215051">
    <property type="protein sequence ID" value="VEU83349.1"/>
    <property type="molecule type" value="Genomic_DNA"/>
</dbReference>
<organism evidence="1 3">
    <name type="scientific">Acholeplasma hippikon</name>
    <dbReference type="NCBI Taxonomy" id="264636"/>
    <lineage>
        <taxon>Bacteria</taxon>
        <taxon>Bacillati</taxon>
        <taxon>Mycoplasmatota</taxon>
        <taxon>Mollicutes</taxon>
        <taxon>Acholeplasmatales</taxon>
        <taxon>Acholeplasmataceae</taxon>
        <taxon>Acholeplasma</taxon>
    </lineage>
</organism>
<dbReference type="KEGG" id="ahk:NCTC10172_01421"/>
<keyword evidence="3" id="KW-1185">Reference proteome</keyword>